<protein>
    <submittedName>
        <fullName evidence="1">Uncharacterized protein</fullName>
    </submittedName>
</protein>
<proteinExistence type="predicted"/>
<dbReference type="Proteomes" id="UP001496674">
    <property type="component" value="Chromosome"/>
</dbReference>
<evidence type="ECO:0000313" key="2">
    <source>
        <dbReference type="Proteomes" id="UP001496674"/>
    </source>
</evidence>
<accession>A0ABN6ZB44</accession>
<name>A0ABN6ZB44_9BACE</name>
<reference evidence="1 2" key="1">
    <citation type="submission" date="2023-04" db="EMBL/GenBank/DDBJ databases">
        <title>Draft genome sequence of acteroides sedimenti strain YN3PY1.</title>
        <authorList>
            <person name="Yoshida N."/>
        </authorList>
    </citation>
    <scope>NUCLEOTIDE SEQUENCE [LARGE SCALE GENOMIC DNA]</scope>
    <source>
        <strain evidence="1 2">YN3PY1</strain>
    </source>
</reference>
<organism evidence="1 2">
    <name type="scientific">Bacteroides sedimenti</name>
    <dbReference type="NCBI Taxonomy" id="2136147"/>
    <lineage>
        <taxon>Bacteria</taxon>
        <taxon>Pseudomonadati</taxon>
        <taxon>Bacteroidota</taxon>
        <taxon>Bacteroidia</taxon>
        <taxon>Bacteroidales</taxon>
        <taxon>Bacteroidaceae</taxon>
        <taxon>Bacteroides</taxon>
    </lineage>
</organism>
<dbReference type="RefSeq" id="WP_353334028.1">
    <property type="nucleotide sequence ID" value="NZ_AP028055.1"/>
</dbReference>
<sequence length="191" mass="21951">MENSAYFDKYEERLTEVLVQYCTGLGMMNGQLLTAEELDEKWNEIAPEYMVNAVPQIQEYPTVSVAWAGYLGMGIAVLWDKEWDKYRNDVDLYNSFVTPRGFDCMDEYIAEELLGVDIESKEFTEIEGLMRNCGMTAVAMIRKENIEPQSPDAFYVFARTVKVMFKVGVSIALKRLGYKYEKVTIANPTHN</sequence>
<keyword evidence="2" id="KW-1185">Reference proteome</keyword>
<dbReference type="EMBL" id="AP028055">
    <property type="protein sequence ID" value="BEG98821.1"/>
    <property type="molecule type" value="Genomic_DNA"/>
</dbReference>
<evidence type="ECO:0000313" key="1">
    <source>
        <dbReference type="EMBL" id="BEG98821.1"/>
    </source>
</evidence>
<gene>
    <name evidence="1" type="ORF">BSYN_10860</name>
</gene>